<feature type="signal peptide" evidence="2">
    <location>
        <begin position="1"/>
        <end position="31"/>
    </location>
</feature>
<name>A0A1A9WWG1_9MUSC</name>
<reference evidence="4" key="2">
    <citation type="submission" date="2020-05" db="UniProtKB">
        <authorList>
            <consortium name="EnsemblMetazoa"/>
        </authorList>
    </citation>
    <scope>IDENTIFICATION</scope>
    <source>
        <strain evidence="4">IAEA</strain>
    </source>
</reference>
<evidence type="ECO:0000256" key="2">
    <source>
        <dbReference type="SAM" id="SignalP"/>
    </source>
</evidence>
<dbReference type="VEuPathDB" id="VectorBase:GBRI034972"/>
<feature type="transmembrane region" description="Helical" evidence="1">
    <location>
        <begin position="591"/>
        <end position="618"/>
    </location>
</feature>
<dbReference type="Proteomes" id="UP000091820">
    <property type="component" value="Unassembled WGS sequence"/>
</dbReference>
<reference evidence="5" key="1">
    <citation type="submission" date="2014-03" db="EMBL/GenBank/DDBJ databases">
        <authorList>
            <person name="Aksoy S."/>
            <person name="Warren W."/>
            <person name="Wilson R.K."/>
        </authorList>
    </citation>
    <scope>NUCLEOTIDE SEQUENCE [LARGE SCALE GENOMIC DNA]</scope>
    <source>
        <strain evidence="5">IAEA</strain>
    </source>
</reference>
<dbReference type="InterPro" id="IPR052728">
    <property type="entry name" value="O2_lipid_transport_reg"/>
</dbReference>
<accession>A0A1A9WWG1</accession>
<dbReference type="EnsemblMetazoa" id="GBRI034972-RA">
    <property type="protein sequence ID" value="GBRI034972-PA"/>
    <property type="gene ID" value="GBRI034972"/>
</dbReference>
<feature type="domain" description="Nose resistant-to-fluoxetine protein N-terminal" evidence="3">
    <location>
        <begin position="104"/>
        <end position="247"/>
    </location>
</feature>
<feature type="transmembrane region" description="Helical" evidence="1">
    <location>
        <begin position="530"/>
        <end position="552"/>
    </location>
</feature>
<feature type="chain" id="PRO_5008400725" description="Nose resistant-to-fluoxetine protein N-terminal domain-containing protein" evidence="2">
    <location>
        <begin position="32"/>
        <end position="699"/>
    </location>
</feature>
<dbReference type="Pfam" id="PF01757">
    <property type="entry name" value="Acyl_transf_3"/>
    <property type="match status" value="1"/>
</dbReference>
<feature type="transmembrane region" description="Helical" evidence="1">
    <location>
        <begin position="352"/>
        <end position="369"/>
    </location>
</feature>
<feature type="transmembrane region" description="Helical" evidence="1">
    <location>
        <begin position="491"/>
        <end position="510"/>
    </location>
</feature>
<evidence type="ECO:0000259" key="3">
    <source>
        <dbReference type="SMART" id="SM00703"/>
    </source>
</evidence>
<dbReference type="Pfam" id="PF20146">
    <property type="entry name" value="NRF"/>
    <property type="match status" value="1"/>
</dbReference>
<feature type="transmembrane region" description="Helical" evidence="1">
    <location>
        <begin position="270"/>
        <end position="288"/>
    </location>
</feature>
<evidence type="ECO:0000313" key="5">
    <source>
        <dbReference type="Proteomes" id="UP000091820"/>
    </source>
</evidence>
<proteinExistence type="predicted"/>
<sequence>MSEMNFATSRCLKQLILIFLLINNFLPKTKANYKNINYYLATNDSPTYRINRLEYTPVIPESRVNSGEKKTINYNSLESVNEFHLERSSILFGLIKIANASNVSSRCNLDLKNIQRGVLRKDSWAIKVLDASGTKPSGFVFGQNFWLGSREGCGAVRRPLGITLSANFHRIMHNSLISEIAPFEVDYRVVYLKHNSPWQIELKVMSEQIVHIGLCLPSSCVNTEIEQLMNMYVQQGLFLENDIYDLKPEVVYMKDLKINETFYQRMSFKIFSACLVFTLSMMLMASFIRKKRYAKQTDDKTTCESVIVLNGFPLSFQQYVLCFDIQENWSKLFANKSNNNSIAVIDGLRSMCAIWIMLFHVMWFMYFTVNNKPFLVSYAEIGIFQYLSSAPILVDVFFTISGFLQVHNFLSNCRKSQTIRINSFWQNSKRLSKMIFRRYLSNYWWRNLLFIQNLFDYDDICVNWSWSLACEMQFFVLASVLLFTYTKHPHLVKVSTVTALAANVIWTYAIGLNVNFELSFDTFLATANHIYLSPFVRSLPYIMGAIGAWYLVEHRERIKTLSEPHVGLLWNLAILTFFLCLFSTAKRDLSSFGAVTLIVVGRLCLSAAICWTIIGSATGRTCWWSQFLESKPFQHLNKLSYAIYLLNPFVIVLFFSMTSASIHADLMMMSVFCAGFVVIVYLTSIIFSLTFEMPFYNFF</sequence>
<keyword evidence="1" id="KW-0812">Transmembrane</keyword>
<dbReference type="PANTHER" id="PTHR11161">
    <property type="entry name" value="O-ACYLTRANSFERASE"/>
    <property type="match status" value="1"/>
</dbReference>
<dbReference type="STRING" id="37001.A0A1A9WWG1"/>
<dbReference type="PANTHER" id="PTHR11161:SF15">
    <property type="entry name" value="GH19286P-RELATED"/>
    <property type="match status" value="1"/>
</dbReference>
<organism evidence="4 5">
    <name type="scientific">Glossina brevipalpis</name>
    <dbReference type="NCBI Taxonomy" id="37001"/>
    <lineage>
        <taxon>Eukaryota</taxon>
        <taxon>Metazoa</taxon>
        <taxon>Ecdysozoa</taxon>
        <taxon>Arthropoda</taxon>
        <taxon>Hexapoda</taxon>
        <taxon>Insecta</taxon>
        <taxon>Pterygota</taxon>
        <taxon>Neoptera</taxon>
        <taxon>Endopterygota</taxon>
        <taxon>Diptera</taxon>
        <taxon>Brachycera</taxon>
        <taxon>Muscomorpha</taxon>
        <taxon>Hippoboscoidea</taxon>
        <taxon>Glossinidae</taxon>
        <taxon>Glossina</taxon>
    </lineage>
</organism>
<dbReference type="InterPro" id="IPR006621">
    <property type="entry name" value="Nose-resist-to-fluoxetine_N"/>
</dbReference>
<dbReference type="SMART" id="SM00703">
    <property type="entry name" value="NRF"/>
    <property type="match status" value="1"/>
</dbReference>
<dbReference type="AlphaFoldDB" id="A0A1A9WWG1"/>
<dbReference type="InterPro" id="IPR002656">
    <property type="entry name" value="Acyl_transf_3_dom"/>
</dbReference>
<evidence type="ECO:0000313" key="4">
    <source>
        <dbReference type="EnsemblMetazoa" id="GBRI034972-PA"/>
    </source>
</evidence>
<evidence type="ECO:0000256" key="1">
    <source>
        <dbReference type="SAM" id="Phobius"/>
    </source>
</evidence>
<keyword evidence="1" id="KW-1133">Transmembrane helix</keyword>
<feature type="transmembrane region" description="Helical" evidence="1">
    <location>
        <begin position="564"/>
        <end position="585"/>
    </location>
</feature>
<feature type="transmembrane region" description="Helical" evidence="1">
    <location>
        <begin position="389"/>
        <end position="410"/>
    </location>
</feature>
<keyword evidence="2" id="KW-0732">Signal</keyword>
<keyword evidence="5" id="KW-1185">Reference proteome</keyword>
<feature type="transmembrane region" description="Helical" evidence="1">
    <location>
        <begin position="463"/>
        <end position="484"/>
    </location>
</feature>
<protein>
    <recommendedName>
        <fullName evidence="3">Nose resistant-to-fluoxetine protein N-terminal domain-containing protein</fullName>
    </recommendedName>
</protein>
<feature type="transmembrane region" description="Helical" evidence="1">
    <location>
        <begin position="666"/>
        <end position="691"/>
    </location>
</feature>
<feature type="transmembrane region" description="Helical" evidence="1">
    <location>
        <begin position="639"/>
        <end position="660"/>
    </location>
</feature>
<dbReference type="GO" id="GO:0016747">
    <property type="term" value="F:acyltransferase activity, transferring groups other than amino-acyl groups"/>
    <property type="evidence" value="ECO:0007669"/>
    <property type="project" value="InterPro"/>
</dbReference>
<keyword evidence="1" id="KW-0472">Membrane</keyword>